<reference evidence="1" key="2">
    <citation type="submission" date="2023-06" db="EMBL/GenBank/DDBJ databases">
        <authorList>
            <person name="Ma L."/>
            <person name="Liu K.-W."/>
            <person name="Li Z."/>
            <person name="Hsiao Y.-Y."/>
            <person name="Qi Y."/>
            <person name="Fu T."/>
            <person name="Tang G."/>
            <person name="Zhang D."/>
            <person name="Sun W.-H."/>
            <person name="Liu D.-K."/>
            <person name="Li Y."/>
            <person name="Chen G.-Z."/>
            <person name="Liu X.-D."/>
            <person name="Liao X.-Y."/>
            <person name="Jiang Y.-T."/>
            <person name="Yu X."/>
            <person name="Hao Y."/>
            <person name="Huang J."/>
            <person name="Zhao X.-W."/>
            <person name="Ke S."/>
            <person name="Chen Y.-Y."/>
            <person name="Wu W.-L."/>
            <person name="Hsu J.-L."/>
            <person name="Lin Y.-F."/>
            <person name="Huang M.-D."/>
            <person name="Li C.-Y."/>
            <person name="Huang L."/>
            <person name="Wang Z.-W."/>
            <person name="Zhao X."/>
            <person name="Zhong W.-Y."/>
            <person name="Peng D.-H."/>
            <person name="Ahmad S."/>
            <person name="Lan S."/>
            <person name="Zhang J.-S."/>
            <person name="Tsai W.-C."/>
            <person name="Van De Peer Y."/>
            <person name="Liu Z.-J."/>
        </authorList>
    </citation>
    <scope>NUCLEOTIDE SEQUENCE</scope>
    <source>
        <strain evidence="1">SCP</strain>
        <tissue evidence="1">Leaves</tissue>
    </source>
</reference>
<comment type="caution">
    <text evidence="1">The sequence shown here is derived from an EMBL/GenBank/DDBJ whole genome shotgun (WGS) entry which is preliminary data.</text>
</comment>
<protein>
    <submittedName>
        <fullName evidence="1">Uncharacterized protein</fullName>
    </submittedName>
</protein>
<gene>
    <name evidence="1" type="ORF">QJS04_geneDACA003923</name>
</gene>
<name>A0AAV9BHA6_ACOGR</name>
<dbReference type="AlphaFoldDB" id="A0AAV9BHA6"/>
<evidence type="ECO:0000313" key="2">
    <source>
        <dbReference type="Proteomes" id="UP001179952"/>
    </source>
</evidence>
<proteinExistence type="predicted"/>
<reference evidence="1" key="1">
    <citation type="journal article" date="2023" name="Nat. Commun.">
        <title>Diploid and tetraploid genomes of Acorus and the evolution of monocots.</title>
        <authorList>
            <person name="Ma L."/>
            <person name="Liu K.W."/>
            <person name="Li Z."/>
            <person name="Hsiao Y.Y."/>
            <person name="Qi Y."/>
            <person name="Fu T."/>
            <person name="Tang G.D."/>
            <person name="Zhang D."/>
            <person name="Sun W.H."/>
            <person name="Liu D.K."/>
            <person name="Li Y."/>
            <person name="Chen G.Z."/>
            <person name="Liu X.D."/>
            <person name="Liao X.Y."/>
            <person name="Jiang Y.T."/>
            <person name="Yu X."/>
            <person name="Hao Y."/>
            <person name="Huang J."/>
            <person name="Zhao X.W."/>
            <person name="Ke S."/>
            <person name="Chen Y.Y."/>
            <person name="Wu W.L."/>
            <person name="Hsu J.L."/>
            <person name="Lin Y.F."/>
            <person name="Huang M.D."/>
            <person name="Li C.Y."/>
            <person name="Huang L."/>
            <person name="Wang Z.W."/>
            <person name="Zhao X."/>
            <person name="Zhong W.Y."/>
            <person name="Peng D.H."/>
            <person name="Ahmad S."/>
            <person name="Lan S."/>
            <person name="Zhang J.S."/>
            <person name="Tsai W.C."/>
            <person name="Van de Peer Y."/>
            <person name="Liu Z.J."/>
        </authorList>
    </citation>
    <scope>NUCLEOTIDE SEQUENCE</scope>
    <source>
        <strain evidence="1">SCP</strain>
    </source>
</reference>
<keyword evidence="2" id="KW-1185">Reference proteome</keyword>
<organism evidence="1 2">
    <name type="scientific">Acorus gramineus</name>
    <name type="common">Dwarf sweet flag</name>
    <dbReference type="NCBI Taxonomy" id="55184"/>
    <lineage>
        <taxon>Eukaryota</taxon>
        <taxon>Viridiplantae</taxon>
        <taxon>Streptophyta</taxon>
        <taxon>Embryophyta</taxon>
        <taxon>Tracheophyta</taxon>
        <taxon>Spermatophyta</taxon>
        <taxon>Magnoliopsida</taxon>
        <taxon>Liliopsida</taxon>
        <taxon>Acoraceae</taxon>
        <taxon>Acorus</taxon>
    </lineage>
</organism>
<sequence>MEMEGDTGDFRYVEKYTRGSIPTWGGESGEIPIAFSTIDSHLEGHSVCHHGLHGCNPLDSGKWKKCVLLA</sequence>
<evidence type="ECO:0000313" key="1">
    <source>
        <dbReference type="EMBL" id="KAK1275761.1"/>
    </source>
</evidence>
<dbReference type="EMBL" id="JAUJYN010000003">
    <property type="protein sequence ID" value="KAK1275761.1"/>
    <property type="molecule type" value="Genomic_DNA"/>
</dbReference>
<dbReference type="Proteomes" id="UP001179952">
    <property type="component" value="Unassembled WGS sequence"/>
</dbReference>
<accession>A0AAV9BHA6</accession>